<reference evidence="1 2" key="1">
    <citation type="submission" date="2020-01" db="EMBL/GenBank/DDBJ databases">
        <authorList>
            <person name="McLean J."/>
            <person name="Elizabeth H."/>
            <person name="Mathew S."/>
            <person name="Zack K.M."/>
            <person name="Garlena R.A."/>
            <person name="Russell D.A."/>
            <person name="Pope W.H."/>
            <person name="Jacobs-Sera D."/>
            <person name="Hatfull G.F."/>
        </authorList>
    </citation>
    <scope>NUCLEOTIDE SEQUENCE [LARGE SCALE GENOMIC DNA]</scope>
</reference>
<protein>
    <submittedName>
        <fullName evidence="1">Head-to-tail adaptor</fullName>
    </submittedName>
</protein>
<dbReference type="GeneID" id="55626937"/>
<organism evidence="1 2">
    <name type="scientific">Mycobacterium phage Cornie</name>
    <dbReference type="NCBI Taxonomy" id="2704043"/>
    <lineage>
        <taxon>Viruses</taxon>
        <taxon>Duplodnaviria</taxon>
        <taxon>Heunggongvirae</taxon>
        <taxon>Uroviricota</taxon>
        <taxon>Caudoviricetes</taxon>
        <taxon>Gracegardnervirinae</taxon>
        <taxon>Cornievirus</taxon>
        <taxon>Cornievirus cornie</taxon>
        <taxon>Mycobacterium virus Cornie</taxon>
    </lineage>
</organism>
<gene>
    <name evidence="1" type="primary">8</name>
    <name evidence="1" type="ORF">SEA_CORNIE_8</name>
</gene>
<name>A0A6G6XK30_9CAUD</name>
<proteinExistence type="predicted"/>
<dbReference type="EMBL" id="MN908688">
    <property type="protein sequence ID" value="QIG58386.1"/>
    <property type="molecule type" value="Genomic_DNA"/>
</dbReference>
<keyword evidence="2" id="KW-1185">Reference proteome</keyword>
<dbReference type="Proteomes" id="UP000503444">
    <property type="component" value="Segment"/>
</dbReference>
<evidence type="ECO:0000313" key="1">
    <source>
        <dbReference type="EMBL" id="QIG58386.1"/>
    </source>
</evidence>
<dbReference type="KEGG" id="vg:55626937"/>
<accession>A0A6G6XK30</accession>
<dbReference type="RefSeq" id="YP_009856194.1">
    <property type="nucleotide sequence ID" value="NC_048850.1"/>
</dbReference>
<sequence>MTTPVPQGKFVTTGEAVARFEGDFPTNRVDWLAWRIFDVENALMGLVPSLRKQVESIFEDSVAAGDEGRLDRVRSLVVDKVLSIYRNPGGVYQQSQTVDDVVESRSYYRNASTATISFTDDELAQVRLRGRRRPKLGSIPVDPWRITW</sequence>
<evidence type="ECO:0000313" key="2">
    <source>
        <dbReference type="Proteomes" id="UP000503444"/>
    </source>
</evidence>